<keyword evidence="4" id="KW-1185">Reference proteome</keyword>
<evidence type="ECO:0000259" key="2">
    <source>
        <dbReference type="Pfam" id="PF21590"/>
    </source>
</evidence>
<sequence length="873" mass="94645">MDEEDWRQILFDFRWSARSRGHWLARFGHQKLVFLCLRLLSSASNGPHPTSRAARTKLELARDLVVFLEENFARLATLDQDPPAHRTDSGAAPQGEYAAPRLDQNQQKSVLFAICETLNAIIVAPGQNPKCRRESLQLRCQAVSSLTVILVTCNAHGTYRRLLSSFVRLLLGIVARIGAQSDQQLRLVACESLRVLEREHPEASFVAPAHILSHCECEATSALQGYLCLLASVFGKRSRAVRDGGGGSGGGEIEEAESAGRPSLEDETRQAAVLLLERLEVLSPAMVLGASGDFLSVARAARINQRDLWASFYSLLHVLNPLLLSQVLASCAGAGYEVTARERLDAARALVASATHNSVCLPPSRTRQCLGKALWVLAGAAATAAASNADGDFEQEAAELALALFPNGGDPRVAVSCKLHACLRLVRVLERGGAGGAGAQDLSGALLGRLERFWGEQCRQRRSEPLVAPIYRACRDFLREDPACASASLAREATEILLDSYPEPTSRCLDAQLSASGCGGGFLHEAAAGLLRGWLPHADGTSRRDAALVRHYLPCLHKLLSSPQLDPRPLLSILLNYVRRGLMGQGEWAELGWVLRLVRQCLRHHATSVRALRDDLAELLVAISERARDPDTKDQCRLYSQVVASPEATKLCLLMFDADAPARGKAEGGALKGREGVKRNLFRRASGGLAGATASVEAPPALVTDFWVELGDGGEGMECVLRSEIPELTVFSLDLAFACESENVAIEGVHLPVASSGAAVRLRPSVSRPLPATVEPRATYTDAEGRSWSGALRPISLGFEHFVSLGEGEPKWARPPVKCVKKLERGKVGGRSLLLLPPKFHVLLSQEEKTGECTIETDFWPALEYIDDYLESL</sequence>
<gene>
    <name evidence="3" type="ORF">HKI87_01g00280</name>
</gene>
<organism evidence="3 4">
    <name type="scientific">Chloropicon roscoffensis</name>
    <dbReference type="NCBI Taxonomy" id="1461544"/>
    <lineage>
        <taxon>Eukaryota</taxon>
        <taxon>Viridiplantae</taxon>
        <taxon>Chlorophyta</taxon>
        <taxon>Chloropicophyceae</taxon>
        <taxon>Chloropicales</taxon>
        <taxon>Chloropicaceae</taxon>
        <taxon>Chloropicon</taxon>
    </lineage>
</organism>
<dbReference type="PANTHER" id="PTHR34033:SF1">
    <property type="entry name" value="AP-5 COMPLEX SUBUNIT BETA-1"/>
    <property type="match status" value="1"/>
</dbReference>
<proteinExistence type="predicted"/>
<evidence type="ECO:0000313" key="4">
    <source>
        <dbReference type="Proteomes" id="UP001472866"/>
    </source>
</evidence>
<dbReference type="AlphaFoldDB" id="A0AAX4NXL2"/>
<dbReference type="InterPro" id="IPR048981">
    <property type="entry name" value="AP5B1_C"/>
</dbReference>
<feature type="region of interest" description="Disordered" evidence="1">
    <location>
        <begin position="79"/>
        <end position="99"/>
    </location>
</feature>
<feature type="region of interest" description="Disordered" evidence="1">
    <location>
        <begin position="243"/>
        <end position="265"/>
    </location>
</feature>
<dbReference type="Pfam" id="PF21590">
    <property type="entry name" value="AP5B1_C"/>
    <property type="match status" value="1"/>
</dbReference>
<dbReference type="EMBL" id="CP151501">
    <property type="protein sequence ID" value="WZN58506.1"/>
    <property type="molecule type" value="Genomic_DNA"/>
</dbReference>
<accession>A0AAX4NXL2</accession>
<dbReference type="InterPro" id="IPR038741">
    <property type="entry name" value="AP5B1"/>
</dbReference>
<name>A0AAX4NXL2_9CHLO</name>
<dbReference type="GO" id="GO:0016197">
    <property type="term" value="P:endosomal transport"/>
    <property type="evidence" value="ECO:0007669"/>
    <property type="project" value="InterPro"/>
</dbReference>
<dbReference type="PANTHER" id="PTHR34033">
    <property type="entry name" value="AP-5 COMPLEX SUBUNIT BETA-1"/>
    <property type="match status" value="1"/>
</dbReference>
<dbReference type="GO" id="GO:0030119">
    <property type="term" value="C:AP-type membrane coat adaptor complex"/>
    <property type="evidence" value="ECO:0007669"/>
    <property type="project" value="TreeGrafter"/>
</dbReference>
<dbReference type="Proteomes" id="UP001472866">
    <property type="component" value="Chromosome 01"/>
</dbReference>
<evidence type="ECO:0000256" key="1">
    <source>
        <dbReference type="SAM" id="MobiDB-lite"/>
    </source>
</evidence>
<protein>
    <recommendedName>
        <fullName evidence="2">AP5B1 C-terminal domain-containing protein</fullName>
    </recommendedName>
</protein>
<feature type="domain" description="AP5B1 C-terminal" evidence="2">
    <location>
        <begin position="833"/>
        <end position="872"/>
    </location>
</feature>
<reference evidence="3 4" key="1">
    <citation type="submission" date="2024-03" db="EMBL/GenBank/DDBJ databases">
        <title>Complete genome sequence of the green alga Chloropicon roscoffensis RCC1871.</title>
        <authorList>
            <person name="Lemieux C."/>
            <person name="Pombert J.-F."/>
            <person name="Otis C."/>
            <person name="Turmel M."/>
        </authorList>
    </citation>
    <scope>NUCLEOTIDE SEQUENCE [LARGE SCALE GENOMIC DNA]</scope>
    <source>
        <strain evidence="3 4">RCC1871</strain>
    </source>
</reference>
<evidence type="ECO:0000313" key="3">
    <source>
        <dbReference type="EMBL" id="WZN58506.1"/>
    </source>
</evidence>